<proteinExistence type="predicted"/>
<dbReference type="InterPro" id="IPR027417">
    <property type="entry name" value="P-loop_NTPase"/>
</dbReference>
<sequence>MPFKVIGQLFRANTEEGIRTYINQGGTSSGKTYTIVQVLIYYALVDAGCVITIVGQDLPNLKVGALRDFKTILAKSEWLYNQFKINESDHFALCSNGSIIEFKSYKDAQDAKNGKRDYLFINEANGVPYDIYWQLQIRTRKRVYIDYNPTARFWAHNDVKGGKGVKTIISDHRGNPFLSEDEHARIEGIADPELWKVYARGLTGKLTGVIFPNINIIDEMPSRDSWKIEGYGLDFGFTNDPTALTHNVIAHGELWTDEIIYECGLTNPDIAKKAKECGITRRDLIVADCAEPKSIAELNNLGLWVVPAPKGKDSISTGISILKCYKWNVTRRSLGLIEERDNYKWKVDRYGKETNTPIDKYNHAIDAVRYFALSKLGVKRKGRAKAHYNTLG</sequence>
<reference evidence="2" key="1">
    <citation type="journal article" date="2021" name="Proc. Natl. Acad. Sci. U.S.A.">
        <title>A Catalog of Tens of Thousands of Viruses from Human Metagenomes Reveals Hidden Associations with Chronic Diseases.</title>
        <authorList>
            <person name="Tisza M.J."/>
            <person name="Buck C.B."/>
        </authorList>
    </citation>
    <scope>NUCLEOTIDE SEQUENCE</scope>
    <source>
        <strain evidence="2">CtCOj19</strain>
    </source>
</reference>
<protein>
    <submittedName>
        <fullName evidence="2">Terminase large subunit</fullName>
    </submittedName>
</protein>
<dbReference type="Pfam" id="PF17288">
    <property type="entry name" value="Terminase_3C"/>
    <property type="match status" value="1"/>
</dbReference>
<feature type="domain" description="Phage terminase large subunit C-terminal" evidence="1">
    <location>
        <begin position="234"/>
        <end position="370"/>
    </location>
</feature>
<dbReference type="InterPro" id="IPR035413">
    <property type="entry name" value="Terminase_L_C"/>
</dbReference>
<evidence type="ECO:0000313" key="2">
    <source>
        <dbReference type="EMBL" id="DAD77679.1"/>
    </source>
</evidence>
<dbReference type="InterPro" id="IPR052380">
    <property type="entry name" value="Viral_DNA_packaging_terminase"/>
</dbReference>
<evidence type="ECO:0000259" key="1">
    <source>
        <dbReference type="Pfam" id="PF17288"/>
    </source>
</evidence>
<dbReference type="PANTHER" id="PTHR39184:SF1">
    <property type="entry name" value="PBSX PHAGE TERMINASE LARGE SUBUNIT"/>
    <property type="match status" value="1"/>
</dbReference>
<name>A0A8S5M6G5_9CAUD</name>
<dbReference type="Gene3D" id="3.40.50.300">
    <property type="entry name" value="P-loop containing nucleotide triphosphate hydrolases"/>
    <property type="match status" value="1"/>
</dbReference>
<dbReference type="EMBL" id="BK014831">
    <property type="protein sequence ID" value="DAD77679.1"/>
    <property type="molecule type" value="Genomic_DNA"/>
</dbReference>
<dbReference type="Pfam" id="PF03237">
    <property type="entry name" value="Terminase_6N"/>
    <property type="match status" value="1"/>
</dbReference>
<accession>A0A8S5M6G5</accession>
<organism evidence="2">
    <name type="scientific">Siphoviridae sp. ctCOj19</name>
    <dbReference type="NCBI Taxonomy" id="2826193"/>
    <lineage>
        <taxon>Viruses</taxon>
        <taxon>Duplodnaviria</taxon>
        <taxon>Heunggongvirae</taxon>
        <taxon>Uroviricota</taxon>
        <taxon>Caudoviricetes</taxon>
    </lineage>
</organism>
<dbReference type="Gene3D" id="3.30.420.280">
    <property type="match status" value="1"/>
</dbReference>
<dbReference type="PANTHER" id="PTHR39184">
    <property type="match status" value="1"/>
</dbReference>